<evidence type="ECO:0000313" key="3">
    <source>
        <dbReference type="Proteomes" id="UP001139089"/>
    </source>
</evidence>
<keyword evidence="2" id="KW-0808">Transferase</keyword>
<feature type="domain" description="Methyltransferase type 11" evidence="1">
    <location>
        <begin position="92"/>
        <end position="175"/>
    </location>
</feature>
<evidence type="ECO:0000259" key="1">
    <source>
        <dbReference type="Pfam" id="PF08241"/>
    </source>
</evidence>
<dbReference type="InterPro" id="IPR013216">
    <property type="entry name" value="Methyltransf_11"/>
</dbReference>
<dbReference type="GO" id="GO:0032259">
    <property type="term" value="P:methylation"/>
    <property type="evidence" value="ECO:0007669"/>
    <property type="project" value="UniProtKB-KW"/>
</dbReference>
<gene>
    <name evidence="2" type="ORF">LRX75_21240</name>
</gene>
<dbReference type="InterPro" id="IPR029063">
    <property type="entry name" value="SAM-dependent_MTases_sf"/>
</dbReference>
<proteinExistence type="predicted"/>
<name>A0A9X1T295_9HYPH</name>
<dbReference type="PANTHER" id="PTHR43591:SF24">
    <property type="entry name" value="2-METHOXY-6-POLYPRENYL-1,4-BENZOQUINOL METHYLASE, MITOCHONDRIAL"/>
    <property type="match status" value="1"/>
</dbReference>
<sequence length="245" mass="27489">MNRETTNRIRFVLEDLLPPVVRDSSLFRAAAKLIWGEHIVHLARFRARAPFLSEAEYEDLYRKHPRVHEGTDNSAACIRRIAGAILGESVCDVGCGTGALLKHIQVAQPGLRRVTGVDFVVEDAASLPGVEYVAARIEDLPFADGAFDTVVCTHVIEHVLDYRKAIAELRRIARRRLIIVVPREREYRYSFNPHFNFFPYTHSFLRAVHPVPAIHVCEDIGRDIFYCETVERAGTDAGGVEAAAA</sequence>
<reference evidence="2" key="1">
    <citation type="submission" date="2021-12" db="EMBL/GenBank/DDBJ databases">
        <authorList>
            <person name="Li Y."/>
        </authorList>
    </citation>
    <scope>NUCLEOTIDE SEQUENCE</scope>
    <source>
        <strain evidence="2">DKSPLA3</strain>
    </source>
</reference>
<keyword evidence="3" id="KW-1185">Reference proteome</keyword>
<evidence type="ECO:0000313" key="2">
    <source>
        <dbReference type="EMBL" id="MCD7111566.1"/>
    </source>
</evidence>
<dbReference type="CDD" id="cd02440">
    <property type="entry name" value="AdoMet_MTases"/>
    <property type="match status" value="1"/>
</dbReference>
<dbReference type="PANTHER" id="PTHR43591">
    <property type="entry name" value="METHYLTRANSFERASE"/>
    <property type="match status" value="1"/>
</dbReference>
<dbReference type="GO" id="GO:0008757">
    <property type="term" value="F:S-adenosylmethionine-dependent methyltransferase activity"/>
    <property type="evidence" value="ECO:0007669"/>
    <property type="project" value="InterPro"/>
</dbReference>
<dbReference type="SUPFAM" id="SSF53335">
    <property type="entry name" value="S-adenosyl-L-methionine-dependent methyltransferases"/>
    <property type="match status" value="1"/>
</dbReference>
<protein>
    <submittedName>
        <fullName evidence="2">Class I SAM-dependent methyltransferase</fullName>
    </submittedName>
</protein>
<dbReference type="Proteomes" id="UP001139089">
    <property type="component" value="Unassembled WGS sequence"/>
</dbReference>
<dbReference type="AlphaFoldDB" id="A0A9X1T295"/>
<dbReference type="EMBL" id="JAJOZR010000017">
    <property type="protein sequence ID" value="MCD7111566.1"/>
    <property type="molecule type" value="Genomic_DNA"/>
</dbReference>
<organism evidence="2 3">
    <name type="scientific">Rhizobium quercicola</name>
    <dbReference type="NCBI Taxonomy" id="2901226"/>
    <lineage>
        <taxon>Bacteria</taxon>
        <taxon>Pseudomonadati</taxon>
        <taxon>Pseudomonadota</taxon>
        <taxon>Alphaproteobacteria</taxon>
        <taxon>Hyphomicrobiales</taxon>
        <taxon>Rhizobiaceae</taxon>
        <taxon>Rhizobium/Agrobacterium group</taxon>
        <taxon>Rhizobium</taxon>
    </lineage>
</organism>
<dbReference type="Pfam" id="PF08241">
    <property type="entry name" value="Methyltransf_11"/>
    <property type="match status" value="1"/>
</dbReference>
<comment type="caution">
    <text evidence="2">The sequence shown here is derived from an EMBL/GenBank/DDBJ whole genome shotgun (WGS) entry which is preliminary data.</text>
</comment>
<dbReference type="Gene3D" id="3.40.50.150">
    <property type="entry name" value="Vaccinia Virus protein VP39"/>
    <property type="match status" value="1"/>
</dbReference>
<dbReference type="RefSeq" id="WP_231816641.1">
    <property type="nucleotide sequence ID" value="NZ_JAJOZR010000017.1"/>
</dbReference>
<accession>A0A9X1T295</accession>
<keyword evidence="2" id="KW-0489">Methyltransferase</keyword>